<dbReference type="Gene3D" id="3.40.50.300">
    <property type="entry name" value="P-loop containing nucleotide triphosphate hydrolases"/>
    <property type="match status" value="1"/>
</dbReference>
<keyword evidence="5" id="KW-0046">Antibiotic resistance</keyword>
<dbReference type="InterPro" id="IPR027417">
    <property type="entry name" value="P-loop_NTPase"/>
</dbReference>
<protein>
    <submittedName>
        <fullName evidence="7">ABC transporter ATP-binding protein</fullName>
    </submittedName>
</protein>
<comment type="caution">
    <text evidence="7">The sequence shown here is derived from an EMBL/GenBank/DDBJ whole genome shotgun (WGS) entry which is preliminary data.</text>
</comment>
<evidence type="ECO:0000256" key="4">
    <source>
        <dbReference type="ARBA" id="ARBA00022840"/>
    </source>
</evidence>
<sequence length="296" mass="30752">MNAIELTGVSKRYGEVLAVDDLNLTVEPGRTVALLGPNGAGKSTTITMLLGLLRPTSGRVRVLGRTPGEAVAAGQIGAMLQEGTLIPELTVRELVDFVRRLYPDPLPLGEVLRTADLTDLASRRAARLSGGQTQRVRFALAIAGAPKILVLDEPTAAMDVESRRAFWAGMRAYAALGRTVLFATHYLREADENSDRVIVMARGGIVADGTAAEIKAGAGGGTVGFSLGAQSAAGLDALPGVTGVEIVSGTVTLRTSDADATVAALYRRTTLDVRGLTVGGADLEDAFLSLTQAAEV</sequence>
<proteinExistence type="predicted"/>
<keyword evidence="4 7" id="KW-0067">ATP-binding</keyword>
<keyword evidence="2" id="KW-0813">Transport</keyword>
<dbReference type="EMBL" id="JBHSRF010000027">
    <property type="protein sequence ID" value="MFC6083324.1"/>
    <property type="molecule type" value="Genomic_DNA"/>
</dbReference>
<reference evidence="8" key="1">
    <citation type="journal article" date="2019" name="Int. J. Syst. Evol. Microbiol.">
        <title>The Global Catalogue of Microorganisms (GCM) 10K type strain sequencing project: providing services to taxonomists for standard genome sequencing and annotation.</title>
        <authorList>
            <consortium name="The Broad Institute Genomics Platform"/>
            <consortium name="The Broad Institute Genome Sequencing Center for Infectious Disease"/>
            <person name="Wu L."/>
            <person name="Ma J."/>
        </authorList>
    </citation>
    <scope>NUCLEOTIDE SEQUENCE [LARGE SCALE GENOMIC DNA]</scope>
    <source>
        <strain evidence="8">JCM 30346</strain>
    </source>
</reference>
<evidence type="ECO:0000256" key="3">
    <source>
        <dbReference type="ARBA" id="ARBA00022741"/>
    </source>
</evidence>
<keyword evidence="8" id="KW-1185">Reference proteome</keyword>
<dbReference type="RefSeq" id="WP_380755133.1">
    <property type="nucleotide sequence ID" value="NZ_JBHSRF010000027.1"/>
</dbReference>
<gene>
    <name evidence="7" type="ORF">ACFP1K_19280</name>
</gene>
<dbReference type="Pfam" id="PF00005">
    <property type="entry name" value="ABC_tran"/>
    <property type="match status" value="1"/>
</dbReference>
<evidence type="ECO:0000256" key="2">
    <source>
        <dbReference type="ARBA" id="ARBA00022448"/>
    </source>
</evidence>
<evidence type="ECO:0000256" key="5">
    <source>
        <dbReference type="ARBA" id="ARBA00023251"/>
    </source>
</evidence>
<dbReference type="InterPro" id="IPR003439">
    <property type="entry name" value="ABC_transporter-like_ATP-bd"/>
</dbReference>
<comment type="subcellular location">
    <subcellularLocation>
        <location evidence="1">Cell membrane</location>
        <topology evidence="1">Peripheral membrane protein</topology>
    </subcellularLocation>
</comment>
<dbReference type="GO" id="GO:0005524">
    <property type="term" value="F:ATP binding"/>
    <property type="evidence" value="ECO:0007669"/>
    <property type="project" value="UniProtKB-KW"/>
</dbReference>
<evidence type="ECO:0000313" key="7">
    <source>
        <dbReference type="EMBL" id="MFC6083324.1"/>
    </source>
</evidence>
<feature type="domain" description="ABC transporter" evidence="6">
    <location>
        <begin position="4"/>
        <end position="227"/>
    </location>
</feature>
<dbReference type="PROSITE" id="PS50893">
    <property type="entry name" value="ABC_TRANSPORTER_2"/>
    <property type="match status" value="1"/>
</dbReference>
<keyword evidence="3" id="KW-0547">Nucleotide-binding</keyword>
<evidence type="ECO:0000313" key="8">
    <source>
        <dbReference type="Proteomes" id="UP001596137"/>
    </source>
</evidence>
<evidence type="ECO:0000256" key="1">
    <source>
        <dbReference type="ARBA" id="ARBA00004202"/>
    </source>
</evidence>
<dbReference type="InterPro" id="IPR050763">
    <property type="entry name" value="ABC_transporter_ATP-binding"/>
</dbReference>
<accession>A0ABW1NKW2</accession>
<dbReference type="PANTHER" id="PTHR42711:SF17">
    <property type="entry name" value="ABC TRANSPORTER ATP-BINDING PROTEIN"/>
    <property type="match status" value="1"/>
</dbReference>
<dbReference type="PANTHER" id="PTHR42711">
    <property type="entry name" value="ABC TRANSPORTER ATP-BINDING PROTEIN"/>
    <property type="match status" value="1"/>
</dbReference>
<dbReference type="SUPFAM" id="SSF52540">
    <property type="entry name" value="P-loop containing nucleoside triphosphate hydrolases"/>
    <property type="match status" value="1"/>
</dbReference>
<dbReference type="CDD" id="cd03230">
    <property type="entry name" value="ABC_DR_subfamily_A"/>
    <property type="match status" value="1"/>
</dbReference>
<dbReference type="InterPro" id="IPR003593">
    <property type="entry name" value="AAA+_ATPase"/>
</dbReference>
<dbReference type="Proteomes" id="UP001596137">
    <property type="component" value="Unassembled WGS sequence"/>
</dbReference>
<dbReference type="SMART" id="SM00382">
    <property type="entry name" value="AAA"/>
    <property type="match status" value="1"/>
</dbReference>
<name>A0ABW1NKW2_9ACTN</name>
<evidence type="ECO:0000259" key="6">
    <source>
        <dbReference type="PROSITE" id="PS50893"/>
    </source>
</evidence>
<organism evidence="7 8">
    <name type="scientific">Sphaerisporangium aureirubrum</name>
    <dbReference type="NCBI Taxonomy" id="1544736"/>
    <lineage>
        <taxon>Bacteria</taxon>
        <taxon>Bacillati</taxon>
        <taxon>Actinomycetota</taxon>
        <taxon>Actinomycetes</taxon>
        <taxon>Streptosporangiales</taxon>
        <taxon>Streptosporangiaceae</taxon>
        <taxon>Sphaerisporangium</taxon>
    </lineage>
</organism>